<reference evidence="1" key="1">
    <citation type="submission" date="2021-12" db="EMBL/GenBank/DDBJ databases">
        <title>Black yeast isolated from Biological Soil Crust.</title>
        <authorList>
            <person name="Kurbessoian T."/>
        </authorList>
    </citation>
    <scope>NUCLEOTIDE SEQUENCE</scope>
    <source>
        <strain evidence="1">CCFEE 5208</strain>
    </source>
</reference>
<evidence type="ECO:0008006" key="3">
    <source>
        <dbReference type="Google" id="ProtNLM"/>
    </source>
</evidence>
<evidence type="ECO:0000313" key="1">
    <source>
        <dbReference type="EMBL" id="KAK0301622.1"/>
    </source>
</evidence>
<dbReference type="EMBL" id="JASUXU010000334">
    <property type="protein sequence ID" value="KAK0301622.1"/>
    <property type="molecule type" value="Genomic_DNA"/>
</dbReference>
<name>A0AAN6F526_9PEZI</name>
<sequence length="125" mass="13600">GKDLPFGREGIIFSGNGRHTWKELAQGVADAAHAAGKIKTKEVKPVSLEEGAKVYTGGDQLLVELGFSSNSRTKSAIGRNLGWEPKRGEEAWREGFSEEVRAAIAKDLEWSSSKIRDLAVTNFKA</sequence>
<accession>A0AAN6F526</accession>
<organism evidence="1 2">
    <name type="scientific">Friedmanniomyces endolithicus</name>
    <dbReference type="NCBI Taxonomy" id="329885"/>
    <lineage>
        <taxon>Eukaryota</taxon>
        <taxon>Fungi</taxon>
        <taxon>Dikarya</taxon>
        <taxon>Ascomycota</taxon>
        <taxon>Pezizomycotina</taxon>
        <taxon>Dothideomycetes</taxon>
        <taxon>Dothideomycetidae</taxon>
        <taxon>Mycosphaerellales</taxon>
        <taxon>Teratosphaeriaceae</taxon>
        <taxon>Friedmanniomyces</taxon>
    </lineage>
</organism>
<gene>
    <name evidence="1" type="ORF">LTR82_018205</name>
</gene>
<proteinExistence type="predicted"/>
<protein>
    <recommendedName>
        <fullName evidence="3">NAD(P)-binding domain-containing protein</fullName>
    </recommendedName>
</protein>
<dbReference type="AlphaFoldDB" id="A0AAN6F526"/>
<feature type="non-terminal residue" evidence="1">
    <location>
        <position position="1"/>
    </location>
</feature>
<evidence type="ECO:0000313" key="2">
    <source>
        <dbReference type="Proteomes" id="UP001168146"/>
    </source>
</evidence>
<comment type="caution">
    <text evidence="1">The sequence shown here is derived from an EMBL/GenBank/DDBJ whole genome shotgun (WGS) entry which is preliminary data.</text>
</comment>
<dbReference type="Proteomes" id="UP001168146">
    <property type="component" value="Unassembled WGS sequence"/>
</dbReference>